<comment type="caution">
    <text evidence="2">The sequence shown here is derived from an EMBL/GenBank/DDBJ whole genome shotgun (WGS) entry which is preliminary data.</text>
</comment>
<dbReference type="SMART" id="SM00342">
    <property type="entry name" value="HTH_ARAC"/>
    <property type="match status" value="1"/>
</dbReference>
<dbReference type="Pfam" id="PF12833">
    <property type="entry name" value="HTH_18"/>
    <property type="match status" value="1"/>
</dbReference>
<dbReference type="Gene3D" id="1.10.10.60">
    <property type="entry name" value="Homeodomain-like"/>
    <property type="match status" value="1"/>
</dbReference>
<evidence type="ECO:0000313" key="3">
    <source>
        <dbReference type="Proteomes" id="UP001597114"/>
    </source>
</evidence>
<sequence length="89" mass="10102">MTLAELADVAVVSVPALLQCCRRHRGLSLAEELRSVRLARARREFEQADAGWTSVASNWGFMNGERFADDFENRYREPSWLTLRGPAYG</sequence>
<dbReference type="PROSITE" id="PS01124">
    <property type="entry name" value="HTH_ARAC_FAMILY_2"/>
    <property type="match status" value="1"/>
</dbReference>
<dbReference type="InterPro" id="IPR018060">
    <property type="entry name" value="HTH_AraC"/>
</dbReference>
<dbReference type="Proteomes" id="UP001597114">
    <property type="component" value="Unassembled WGS sequence"/>
</dbReference>
<feature type="domain" description="HTH araC/xylS-type" evidence="1">
    <location>
        <begin position="1"/>
        <end position="75"/>
    </location>
</feature>
<dbReference type="EMBL" id="JBHUCO010000038">
    <property type="protein sequence ID" value="MFD1521783.1"/>
    <property type="molecule type" value="Genomic_DNA"/>
</dbReference>
<evidence type="ECO:0000259" key="1">
    <source>
        <dbReference type="PROSITE" id="PS01124"/>
    </source>
</evidence>
<reference evidence="3" key="1">
    <citation type="journal article" date="2019" name="Int. J. Syst. Evol. Microbiol.">
        <title>The Global Catalogue of Microorganisms (GCM) 10K type strain sequencing project: providing services to taxonomists for standard genome sequencing and annotation.</title>
        <authorList>
            <consortium name="The Broad Institute Genomics Platform"/>
            <consortium name="The Broad Institute Genome Sequencing Center for Infectious Disease"/>
            <person name="Wu L."/>
            <person name="Ma J."/>
        </authorList>
    </citation>
    <scope>NUCLEOTIDE SEQUENCE [LARGE SCALE GENOMIC DNA]</scope>
    <source>
        <strain evidence="3">CCM 7043</strain>
    </source>
</reference>
<gene>
    <name evidence="2" type="ORF">ACFSJD_30100</name>
</gene>
<dbReference type="RefSeq" id="WP_344722251.1">
    <property type="nucleotide sequence ID" value="NZ_BAAAUS010000011.1"/>
</dbReference>
<accession>A0ABW4F1X7</accession>
<evidence type="ECO:0000313" key="2">
    <source>
        <dbReference type="EMBL" id="MFD1521783.1"/>
    </source>
</evidence>
<organism evidence="2 3">
    <name type="scientific">Pseudonocardia yunnanensis</name>
    <dbReference type="NCBI Taxonomy" id="58107"/>
    <lineage>
        <taxon>Bacteria</taxon>
        <taxon>Bacillati</taxon>
        <taxon>Actinomycetota</taxon>
        <taxon>Actinomycetes</taxon>
        <taxon>Pseudonocardiales</taxon>
        <taxon>Pseudonocardiaceae</taxon>
        <taxon>Pseudonocardia</taxon>
    </lineage>
</organism>
<protein>
    <submittedName>
        <fullName evidence="2">Helix-turn-helix domain-containing protein</fullName>
    </submittedName>
</protein>
<keyword evidence="3" id="KW-1185">Reference proteome</keyword>
<proteinExistence type="predicted"/>
<name>A0ABW4F1X7_9PSEU</name>